<dbReference type="EMBL" id="FWEV01000304">
    <property type="protein sequence ID" value="SLM32189.1"/>
    <property type="molecule type" value="Genomic_DNA"/>
</dbReference>
<proteinExistence type="predicted"/>
<sequence length="56" mass="6437">MHPETPRKPQQSLLQRESILNAFSKINLTLTNNTADNIAISSFKLLSCCQRKFFIK</sequence>
<dbReference type="Proteomes" id="UP000191931">
    <property type="component" value="Unassembled WGS sequence"/>
</dbReference>
<protein>
    <submittedName>
        <fullName evidence="1">Uncharacterized protein</fullName>
    </submittedName>
</protein>
<evidence type="ECO:0000313" key="1">
    <source>
        <dbReference type="EMBL" id="SLM32189.1"/>
    </source>
</evidence>
<keyword evidence="2" id="KW-1185">Reference proteome</keyword>
<organism evidence="1 2">
    <name type="scientific">Desulfamplus magnetovallimortis</name>
    <dbReference type="NCBI Taxonomy" id="1246637"/>
    <lineage>
        <taxon>Bacteria</taxon>
        <taxon>Pseudomonadati</taxon>
        <taxon>Thermodesulfobacteriota</taxon>
        <taxon>Desulfobacteria</taxon>
        <taxon>Desulfobacterales</taxon>
        <taxon>Desulfobacteraceae</taxon>
        <taxon>Desulfamplus</taxon>
    </lineage>
</organism>
<accession>A0A1W1HI86</accession>
<evidence type="ECO:0000313" key="2">
    <source>
        <dbReference type="Proteomes" id="UP000191931"/>
    </source>
</evidence>
<reference evidence="1 2" key="1">
    <citation type="submission" date="2017-03" db="EMBL/GenBank/DDBJ databases">
        <authorList>
            <person name="Afonso C.L."/>
            <person name="Miller P.J."/>
            <person name="Scott M.A."/>
            <person name="Spackman E."/>
            <person name="Goraichik I."/>
            <person name="Dimitrov K.M."/>
            <person name="Suarez D.L."/>
            <person name="Swayne D.E."/>
        </authorList>
    </citation>
    <scope>NUCLEOTIDE SEQUENCE [LARGE SCALE GENOMIC DNA]</scope>
    <source>
        <strain evidence="1">PRJEB14757</strain>
    </source>
</reference>
<gene>
    <name evidence="1" type="ORF">MTBBW1_600019</name>
</gene>
<name>A0A1W1HI86_9BACT</name>
<dbReference type="AlphaFoldDB" id="A0A1W1HI86"/>